<dbReference type="Proteomes" id="UP001330434">
    <property type="component" value="Chromosome"/>
</dbReference>
<gene>
    <name evidence="1" type="ORF">Bealeia1_00436</name>
</gene>
<protein>
    <submittedName>
        <fullName evidence="1">Uncharacterized protein</fullName>
    </submittedName>
</protein>
<organism evidence="1 2">
    <name type="scientific">Candidatus Bealeia paramacronuclearis</name>
    <dbReference type="NCBI Taxonomy" id="1921001"/>
    <lineage>
        <taxon>Bacteria</taxon>
        <taxon>Pseudomonadati</taxon>
        <taxon>Pseudomonadota</taxon>
        <taxon>Alphaproteobacteria</taxon>
        <taxon>Holosporales</taxon>
        <taxon>Holosporaceae</taxon>
        <taxon>Candidatus Bealeia</taxon>
    </lineage>
</organism>
<name>A0ABZ2C3B2_9PROT</name>
<reference evidence="1 2" key="1">
    <citation type="journal article" date="2024" name="Environ. Microbiol.">
        <title>Novel evolutionary insights on the interactions of the Holosporales (Alphaproteobacteria) with eukaryotic hosts from comparative genomics.</title>
        <authorList>
            <person name="Giovannini M."/>
            <person name="Petroni G."/>
            <person name="Castelli M."/>
        </authorList>
    </citation>
    <scope>NUCLEOTIDE SEQUENCE [LARGE SCALE GENOMIC DNA]</scope>
    <source>
        <strain evidence="1 2">US_Bl 15I1</strain>
    </source>
</reference>
<evidence type="ECO:0000313" key="2">
    <source>
        <dbReference type="Proteomes" id="UP001330434"/>
    </source>
</evidence>
<dbReference type="EMBL" id="CP133270">
    <property type="protein sequence ID" value="WVX66260.1"/>
    <property type="molecule type" value="Genomic_DNA"/>
</dbReference>
<evidence type="ECO:0000313" key="1">
    <source>
        <dbReference type="EMBL" id="WVX66260.1"/>
    </source>
</evidence>
<proteinExistence type="predicted"/>
<sequence>MPNKSAKVSFNSRDPSEELHEISVVFSGFSIAFRLKSEVYSGKTDHLVWNLQSLKTL</sequence>
<keyword evidence="2" id="KW-1185">Reference proteome</keyword>
<accession>A0ABZ2C3B2</accession>